<feature type="transmembrane region" description="Helical" evidence="1">
    <location>
        <begin position="379"/>
        <end position="401"/>
    </location>
</feature>
<feature type="transmembrane region" description="Helical" evidence="1">
    <location>
        <begin position="57"/>
        <end position="81"/>
    </location>
</feature>
<evidence type="ECO:0000313" key="2">
    <source>
        <dbReference type="EMBL" id="OGG20011.1"/>
    </source>
</evidence>
<gene>
    <name evidence="2" type="ORF">A3D03_06245</name>
</gene>
<keyword evidence="1" id="KW-0812">Transmembrane</keyword>
<organism evidence="2 3">
    <name type="scientific">Candidatus Gottesmanbacteria bacterium RIFCSPHIGHO2_02_FULL_40_13</name>
    <dbReference type="NCBI Taxonomy" id="1798384"/>
    <lineage>
        <taxon>Bacteria</taxon>
        <taxon>Candidatus Gottesmaniibacteriota</taxon>
    </lineage>
</organism>
<feature type="transmembrane region" description="Helical" evidence="1">
    <location>
        <begin position="520"/>
        <end position="538"/>
    </location>
</feature>
<comment type="caution">
    <text evidence="2">The sequence shown here is derived from an EMBL/GenBank/DDBJ whole genome shotgun (WGS) entry which is preliminary data.</text>
</comment>
<feature type="transmembrane region" description="Helical" evidence="1">
    <location>
        <begin position="559"/>
        <end position="581"/>
    </location>
</feature>
<dbReference type="AlphaFoldDB" id="A0A1F6A5R9"/>
<feature type="transmembrane region" description="Helical" evidence="1">
    <location>
        <begin position="165"/>
        <end position="185"/>
    </location>
</feature>
<protein>
    <submittedName>
        <fullName evidence="2">Uncharacterized protein</fullName>
    </submittedName>
</protein>
<feature type="transmembrane region" description="Helical" evidence="1">
    <location>
        <begin position="336"/>
        <end position="359"/>
    </location>
</feature>
<sequence length="725" mass="84665">MSKFFFCYLRFFYSFLIAVVFTILIFSLLQIKPSPVSNLTDIIPEYRTSFVPQNYKLVYYGVAVVSIPLITVILYIISGILMQKYSKLKRFIFAPLSLLSITILLTGFYLILYYGLATIKGYYYIFKLDPVIYHPLHIFAFLFGIFLFFLIYFSRRKMPFISSTLHAVYNYLPLIAIILIIITLFDRFIDEKYFYVGYLEAYLHTAPFLGPINDILMGKVILVDANSQYGLFLPYFSALVFRFIPLSIANFFYLMVIYGIIYYIFAYLILKLSTKSNLWALVGLMVMFTLHFYSTFDRFTRPQVFPLRYLMDLPFFFLLLRYDIKERKWLEYFLPFFAGLAFFYNFEAGTSIIISYLAYKSLRSLFYHKDKSLNFKVLYIIKSFFSLIFYILTLGLLYSLYALLKSGQFPDWTALLFYIRIFSKGFGGDGSPPLIGLHLLTLAIYLIVLIKSYLSYINEAPLLASCDMVSSDSTELKSAEAPTYVGEKVDKWKERNNLWQISFAVYGLLIYIYYIKSPYILSLAIVSIPAIILMVNLFRELFNFSIKNRDSHAFSLSRLTIFTPYLILSSIVTFSFTVYFARLIVNHNHPYWGRSEADRIPSEKIYNGIITASSYIQNRDKSYGKIVILSYYDAIILIKSGKTNALPISNSQLILTISQDVKLLEYLKKLDPPVVYADTDTVSFSYYADRVVQDRLFPLMFDYLRENYRRTGTYGFIDVWEKNSI</sequence>
<name>A0A1F6A5R9_9BACT</name>
<feature type="transmembrane region" description="Helical" evidence="1">
    <location>
        <begin position="251"/>
        <end position="270"/>
    </location>
</feature>
<feature type="transmembrane region" description="Helical" evidence="1">
    <location>
        <begin position="434"/>
        <end position="454"/>
    </location>
</feature>
<dbReference type="EMBL" id="MFJN01000060">
    <property type="protein sequence ID" value="OGG20011.1"/>
    <property type="molecule type" value="Genomic_DNA"/>
</dbReference>
<feature type="transmembrane region" description="Helical" evidence="1">
    <location>
        <begin position="276"/>
        <end position="293"/>
    </location>
</feature>
<proteinExistence type="predicted"/>
<dbReference type="STRING" id="1798384.A3D03_06245"/>
<accession>A0A1F6A5R9</accession>
<feature type="transmembrane region" description="Helical" evidence="1">
    <location>
        <begin position="136"/>
        <end position="153"/>
    </location>
</feature>
<evidence type="ECO:0000313" key="3">
    <source>
        <dbReference type="Proteomes" id="UP000177092"/>
    </source>
</evidence>
<feature type="transmembrane region" description="Helical" evidence="1">
    <location>
        <begin position="93"/>
        <end position="116"/>
    </location>
</feature>
<keyword evidence="1" id="KW-0472">Membrane</keyword>
<reference evidence="2 3" key="1">
    <citation type="journal article" date="2016" name="Nat. Commun.">
        <title>Thousands of microbial genomes shed light on interconnected biogeochemical processes in an aquifer system.</title>
        <authorList>
            <person name="Anantharaman K."/>
            <person name="Brown C.T."/>
            <person name="Hug L.A."/>
            <person name="Sharon I."/>
            <person name="Castelle C.J."/>
            <person name="Probst A.J."/>
            <person name="Thomas B.C."/>
            <person name="Singh A."/>
            <person name="Wilkins M.J."/>
            <person name="Karaoz U."/>
            <person name="Brodie E.L."/>
            <person name="Williams K.H."/>
            <person name="Hubbard S.S."/>
            <person name="Banfield J.F."/>
        </authorList>
    </citation>
    <scope>NUCLEOTIDE SEQUENCE [LARGE SCALE GENOMIC DNA]</scope>
</reference>
<feature type="transmembrane region" description="Helical" evidence="1">
    <location>
        <begin position="12"/>
        <end position="31"/>
    </location>
</feature>
<feature type="transmembrane region" description="Helical" evidence="1">
    <location>
        <begin position="497"/>
        <end position="514"/>
    </location>
</feature>
<keyword evidence="1" id="KW-1133">Transmembrane helix</keyword>
<evidence type="ECO:0000256" key="1">
    <source>
        <dbReference type="SAM" id="Phobius"/>
    </source>
</evidence>
<dbReference type="Proteomes" id="UP000177092">
    <property type="component" value="Unassembled WGS sequence"/>
</dbReference>